<gene>
    <name evidence="1" type="ORF">S06H3_13649</name>
</gene>
<accession>X1NAR5</accession>
<sequence>MNATENTMIMVTDWEKVDKDDFYLTEEWEENGGKENVENARRLQQEGNLFEAYIVPAVSYAIYQQMDAGHIFIDEDGNEILSCESAIINNSHKHREEYSY</sequence>
<proteinExistence type="predicted"/>
<protein>
    <submittedName>
        <fullName evidence="1">Uncharacterized protein</fullName>
    </submittedName>
</protein>
<comment type="caution">
    <text evidence="1">The sequence shown here is derived from an EMBL/GenBank/DDBJ whole genome shotgun (WGS) entry which is preliminary data.</text>
</comment>
<name>X1NAR5_9ZZZZ</name>
<reference evidence="1" key="1">
    <citation type="journal article" date="2014" name="Front. Microbiol.">
        <title>High frequency of phylogenetically diverse reductive dehalogenase-homologous genes in deep subseafloor sedimentary metagenomes.</title>
        <authorList>
            <person name="Kawai M."/>
            <person name="Futagami T."/>
            <person name="Toyoda A."/>
            <person name="Takaki Y."/>
            <person name="Nishi S."/>
            <person name="Hori S."/>
            <person name="Arai W."/>
            <person name="Tsubouchi T."/>
            <person name="Morono Y."/>
            <person name="Uchiyama I."/>
            <person name="Ito T."/>
            <person name="Fujiyama A."/>
            <person name="Inagaki F."/>
            <person name="Takami H."/>
        </authorList>
    </citation>
    <scope>NUCLEOTIDE SEQUENCE</scope>
    <source>
        <strain evidence="1">Expedition CK06-06</strain>
    </source>
</reference>
<organism evidence="1">
    <name type="scientific">marine sediment metagenome</name>
    <dbReference type="NCBI Taxonomy" id="412755"/>
    <lineage>
        <taxon>unclassified sequences</taxon>
        <taxon>metagenomes</taxon>
        <taxon>ecological metagenomes</taxon>
    </lineage>
</organism>
<dbReference type="EMBL" id="BARV01006666">
    <property type="protein sequence ID" value="GAI15739.1"/>
    <property type="molecule type" value="Genomic_DNA"/>
</dbReference>
<evidence type="ECO:0000313" key="1">
    <source>
        <dbReference type="EMBL" id="GAI15739.1"/>
    </source>
</evidence>
<dbReference type="AlphaFoldDB" id="X1NAR5"/>